<dbReference type="Pfam" id="PF17862">
    <property type="entry name" value="AAA_lid_3"/>
    <property type="match status" value="1"/>
</dbReference>
<dbReference type="InterPro" id="IPR003960">
    <property type="entry name" value="ATPase_AAA_CS"/>
</dbReference>
<dbReference type="GO" id="GO:0005829">
    <property type="term" value="C:cytosol"/>
    <property type="evidence" value="ECO:0000318"/>
    <property type="project" value="GO_Central"/>
</dbReference>
<dbReference type="GO" id="GO:0097352">
    <property type="term" value="P:autophagosome maturation"/>
    <property type="evidence" value="ECO:0000318"/>
    <property type="project" value="GO_Central"/>
</dbReference>
<feature type="compositionally biased region" description="Polar residues" evidence="2">
    <location>
        <begin position="78"/>
        <end position="87"/>
    </location>
</feature>
<dbReference type="GO" id="GO:0031593">
    <property type="term" value="F:polyubiquitin modification-dependent protein binding"/>
    <property type="evidence" value="ECO:0000318"/>
    <property type="project" value="GO_Central"/>
</dbReference>
<feature type="compositionally biased region" description="Low complexity" evidence="2">
    <location>
        <begin position="88"/>
        <end position="116"/>
    </location>
</feature>
<evidence type="ECO:0000313" key="4">
    <source>
        <dbReference type="EMBL" id="OTG06640.1"/>
    </source>
</evidence>
<dbReference type="PANTHER" id="PTHR48470">
    <property type="entry name" value="CELL DIVISION CONTROL PROTEIN 48 C ISOFORM 1"/>
    <property type="match status" value="1"/>
</dbReference>
<dbReference type="PANTHER" id="PTHR48470:SF1">
    <property type="entry name" value="CELL DIVISION CONTROL PROTEIN 48 C ISOFORM 1"/>
    <property type="match status" value="1"/>
</dbReference>
<dbReference type="EMBL" id="CM007900">
    <property type="protein sequence ID" value="OTG06640.1"/>
    <property type="molecule type" value="Genomic_DNA"/>
</dbReference>
<feature type="region of interest" description="Disordered" evidence="2">
    <location>
        <begin position="42"/>
        <end position="135"/>
    </location>
</feature>
<dbReference type="Pfam" id="PF00004">
    <property type="entry name" value="AAA"/>
    <property type="match status" value="2"/>
</dbReference>
<dbReference type="GO" id="GO:0005524">
    <property type="term" value="F:ATP binding"/>
    <property type="evidence" value="ECO:0007669"/>
    <property type="project" value="UniProtKB-KW"/>
</dbReference>
<comment type="similarity">
    <text evidence="1">Belongs to the AAA ATPase family.</text>
</comment>
<dbReference type="AlphaFoldDB" id="A0A251T659"/>
<evidence type="ECO:0000256" key="1">
    <source>
        <dbReference type="RuleBase" id="RU003651"/>
    </source>
</evidence>
<accession>A0A251T659</accession>
<gene>
    <name evidence="4" type="ORF">HannXRQ_Chr11g0321521</name>
</gene>
<dbReference type="Gene3D" id="1.10.8.60">
    <property type="match status" value="1"/>
</dbReference>
<evidence type="ECO:0000259" key="3">
    <source>
        <dbReference type="SMART" id="SM00382"/>
    </source>
</evidence>
<name>A0A251T659_HELAN</name>
<evidence type="ECO:0000256" key="2">
    <source>
        <dbReference type="SAM" id="MobiDB-lite"/>
    </source>
</evidence>
<keyword evidence="5" id="KW-1185">Reference proteome</keyword>
<keyword evidence="1" id="KW-0547">Nucleotide-binding</keyword>
<dbReference type="InterPro" id="IPR041569">
    <property type="entry name" value="AAA_lid_3"/>
</dbReference>
<dbReference type="GO" id="GO:0030970">
    <property type="term" value="P:retrograde protein transport, ER to cytosol"/>
    <property type="evidence" value="ECO:0000318"/>
    <property type="project" value="GO_Central"/>
</dbReference>
<keyword evidence="4" id="KW-0378">Hydrolase</keyword>
<dbReference type="GO" id="GO:0034098">
    <property type="term" value="C:VCP-NPL4-UFD1 AAA ATPase complex"/>
    <property type="evidence" value="ECO:0000318"/>
    <property type="project" value="GO_Central"/>
</dbReference>
<dbReference type="GO" id="GO:0051228">
    <property type="term" value="P:mitotic spindle disassembly"/>
    <property type="evidence" value="ECO:0000318"/>
    <property type="project" value="GO_Central"/>
</dbReference>
<reference evidence="5" key="1">
    <citation type="journal article" date="2017" name="Nature">
        <title>The sunflower genome provides insights into oil metabolism, flowering and Asterid evolution.</title>
        <authorList>
            <person name="Badouin H."/>
            <person name="Gouzy J."/>
            <person name="Grassa C.J."/>
            <person name="Murat F."/>
            <person name="Staton S.E."/>
            <person name="Cottret L."/>
            <person name="Lelandais-Briere C."/>
            <person name="Owens G.L."/>
            <person name="Carrere S."/>
            <person name="Mayjonade B."/>
            <person name="Legrand L."/>
            <person name="Gill N."/>
            <person name="Kane N.C."/>
            <person name="Bowers J.E."/>
            <person name="Hubner S."/>
            <person name="Bellec A."/>
            <person name="Berard A."/>
            <person name="Berges H."/>
            <person name="Blanchet N."/>
            <person name="Boniface M.C."/>
            <person name="Brunel D."/>
            <person name="Catrice O."/>
            <person name="Chaidir N."/>
            <person name="Claudel C."/>
            <person name="Donnadieu C."/>
            <person name="Faraut T."/>
            <person name="Fievet G."/>
            <person name="Helmstetter N."/>
            <person name="King M."/>
            <person name="Knapp S.J."/>
            <person name="Lai Z."/>
            <person name="Le Paslier M.C."/>
            <person name="Lippi Y."/>
            <person name="Lorenzon L."/>
            <person name="Mandel J.R."/>
            <person name="Marage G."/>
            <person name="Marchand G."/>
            <person name="Marquand E."/>
            <person name="Bret-Mestries E."/>
            <person name="Morien E."/>
            <person name="Nambeesan S."/>
            <person name="Nguyen T."/>
            <person name="Pegot-Espagnet P."/>
            <person name="Pouilly N."/>
            <person name="Raftis F."/>
            <person name="Sallet E."/>
            <person name="Schiex T."/>
            <person name="Thomas J."/>
            <person name="Vandecasteele C."/>
            <person name="Vares D."/>
            <person name="Vear F."/>
            <person name="Vautrin S."/>
            <person name="Crespi M."/>
            <person name="Mangin B."/>
            <person name="Burke J.M."/>
            <person name="Salse J."/>
            <person name="Munos S."/>
            <person name="Vincourt P."/>
            <person name="Rieseberg L.H."/>
            <person name="Langlade N.B."/>
        </authorList>
    </citation>
    <scope>NUCLEOTIDE SEQUENCE [LARGE SCALE GENOMIC DNA]</scope>
    <source>
        <strain evidence="5">cv. SF193</strain>
    </source>
</reference>
<dbReference type="STRING" id="4232.A0A251T659"/>
<dbReference type="GO" id="GO:0016887">
    <property type="term" value="F:ATP hydrolysis activity"/>
    <property type="evidence" value="ECO:0000318"/>
    <property type="project" value="GO_Central"/>
</dbReference>
<dbReference type="InParanoid" id="A0A251T659"/>
<dbReference type="GO" id="GO:0005634">
    <property type="term" value="C:nucleus"/>
    <property type="evidence" value="ECO:0000318"/>
    <property type="project" value="GO_Central"/>
</dbReference>
<proteinExistence type="inferred from homology"/>
<feature type="domain" description="AAA+ ATPase" evidence="3">
    <location>
        <begin position="218"/>
        <end position="440"/>
    </location>
</feature>
<dbReference type="GO" id="GO:0043161">
    <property type="term" value="P:proteasome-mediated ubiquitin-dependent protein catabolic process"/>
    <property type="evidence" value="ECO:0000318"/>
    <property type="project" value="GO_Central"/>
</dbReference>
<dbReference type="Proteomes" id="UP000215914">
    <property type="component" value="Chromosome 11"/>
</dbReference>
<dbReference type="PROSITE" id="PS00674">
    <property type="entry name" value="AAA"/>
    <property type="match status" value="1"/>
</dbReference>
<sequence>MDNQPSMFQKLLLRRIQETYGSSFPPTIQIVNCLRAKHPEYRRHTPQQFTRMVKQTLDSDKSKGKRKLSSYQEGHRSSPATKINARTSSSESDSSESSSSESDSLESSSSSSSSSKSESEEEVCSQPKKKGSKHVEVVLATDKKVDLVMEGKTVKPTVAKATLSHKSKCLPNDDANGEEDGPWFKDLFGIDDVLIELKHKVILPLYNPQVSCNYPRSRMAGILLYGPPGCGKTKLAHAIANESGLPFYEISATEFVSGVSDALSHLMWQSVSSGDVNALSHLMWHSVFEQNIPHWIRPFTYVKVFSKYEVCFYVKYFVNNEHDLTLLLPFYKVTRIIYNFFASITLSGGSEENIRELFLKAYKTAPSIVFIDEIDAIASKRENLGREMERRIMTQLITCMGDHKRGYVLVIGATNRPDAIDPALRRTGCFDREFKLGVPDEVARIEILSALTQNIKLEGAFDLIKVARSTPGFVGADLEALVKKAGGIAMHRIFERKLEHSRKNEGWWRKGYCWTHEEIANCSYTMSDFEKNPDLDPDIQICAKPGVGFYVFLLNLQVSIINNCIQSVFVRSADEQSSVFLMFLTASNFERCCLSIERLNSFRRIKQNSNFKFSCFEICESWSPTTSTFHQPVVLSVLVSEPSKDNFRSRKIILRSRRFERWTGVLERSSVLRRIKKTSKDQL</sequence>
<protein>
    <submittedName>
        <fullName evidence="4">Putative ATPase, AAA-type, core, P-loop containing nucleoside triphosphate hydrolase</fullName>
    </submittedName>
</protein>
<dbReference type="SUPFAM" id="SSF52540">
    <property type="entry name" value="P-loop containing nucleoside triphosphate hydrolases"/>
    <property type="match status" value="1"/>
</dbReference>
<dbReference type="InterPro" id="IPR055278">
    <property type="entry name" value="CDC48c"/>
</dbReference>
<dbReference type="Gene3D" id="3.40.50.300">
    <property type="entry name" value="P-loop containing nucleotide triphosphate hydrolases"/>
    <property type="match status" value="2"/>
</dbReference>
<keyword evidence="1" id="KW-0067">ATP-binding</keyword>
<dbReference type="SMART" id="SM00382">
    <property type="entry name" value="AAA"/>
    <property type="match status" value="1"/>
</dbReference>
<organism evidence="4 5">
    <name type="scientific">Helianthus annuus</name>
    <name type="common">Common sunflower</name>
    <dbReference type="NCBI Taxonomy" id="4232"/>
    <lineage>
        <taxon>Eukaryota</taxon>
        <taxon>Viridiplantae</taxon>
        <taxon>Streptophyta</taxon>
        <taxon>Embryophyta</taxon>
        <taxon>Tracheophyta</taxon>
        <taxon>Spermatophyta</taxon>
        <taxon>Magnoliopsida</taxon>
        <taxon>eudicotyledons</taxon>
        <taxon>Gunneridae</taxon>
        <taxon>Pentapetalae</taxon>
        <taxon>asterids</taxon>
        <taxon>campanulids</taxon>
        <taxon>Asterales</taxon>
        <taxon>Asteraceae</taxon>
        <taxon>Asteroideae</taxon>
        <taxon>Heliantheae alliance</taxon>
        <taxon>Heliantheae</taxon>
        <taxon>Helianthus</taxon>
    </lineage>
</organism>
<dbReference type="InterPro" id="IPR003593">
    <property type="entry name" value="AAA+_ATPase"/>
</dbReference>
<dbReference type="InterPro" id="IPR003959">
    <property type="entry name" value="ATPase_AAA_core"/>
</dbReference>
<evidence type="ECO:0000313" key="5">
    <source>
        <dbReference type="Proteomes" id="UP000215914"/>
    </source>
</evidence>
<dbReference type="InterPro" id="IPR027417">
    <property type="entry name" value="P-loop_NTPase"/>
</dbReference>